<dbReference type="Proteomes" id="UP000696573">
    <property type="component" value="Unassembled WGS sequence"/>
</dbReference>
<organism evidence="3 4">
    <name type="scientific">Clonostachys rhizophaga</name>
    <dbReference type="NCBI Taxonomy" id="160324"/>
    <lineage>
        <taxon>Eukaryota</taxon>
        <taxon>Fungi</taxon>
        <taxon>Dikarya</taxon>
        <taxon>Ascomycota</taxon>
        <taxon>Pezizomycotina</taxon>
        <taxon>Sordariomycetes</taxon>
        <taxon>Hypocreomycetidae</taxon>
        <taxon>Hypocreales</taxon>
        <taxon>Bionectriaceae</taxon>
        <taxon>Clonostachys</taxon>
    </lineage>
</organism>
<evidence type="ECO:0000313" key="3">
    <source>
        <dbReference type="EMBL" id="CAH0028075.1"/>
    </source>
</evidence>
<dbReference type="EMBL" id="CABFNQ020000730">
    <property type="protein sequence ID" value="CAH0028075.1"/>
    <property type="molecule type" value="Genomic_DNA"/>
</dbReference>
<keyword evidence="2" id="KW-0732">Signal</keyword>
<dbReference type="Gene3D" id="3.40.50.1820">
    <property type="entry name" value="alpha/beta hydrolase"/>
    <property type="match status" value="1"/>
</dbReference>
<dbReference type="GO" id="GO:0016042">
    <property type="term" value="P:lipid catabolic process"/>
    <property type="evidence" value="ECO:0007669"/>
    <property type="project" value="InterPro"/>
</dbReference>
<dbReference type="SUPFAM" id="SSF53474">
    <property type="entry name" value="alpha/beta-Hydrolases"/>
    <property type="match status" value="1"/>
</dbReference>
<keyword evidence="1" id="KW-0378">Hydrolase</keyword>
<feature type="signal peptide" evidence="2">
    <location>
        <begin position="1"/>
        <end position="19"/>
    </location>
</feature>
<proteinExistence type="predicted"/>
<protein>
    <recommendedName>
        <fullName evidence="5">LIP-domain-containing protein</fullName>
    </recommendedName>
</protein>
<dbReference type="Pfam" id="PF03583">
    <property type="entry name" value="LIP"/>
    <property type="match status" value="1"/>
</dbReference>
<dbReference type="InterPro" id="IPR005152">
    <property type="entry name" value="Lipase_secreted"/>
</dbReference>
<evidence type="ECO:0000256" key="1">
    <source>
        <dbReference type="ARBA" id="ARBA00022801"/>
    </source>
</evidence>
<evidence type="ECO:0008006" key="5">
    <source>
        <dbReference type="Google" id="ProtNLM"/>
    </source>
</evidence>
<dbReference type="OrthoDB" id="2373480at2759"/>
<sequence>MIFQYIFLLCPGLLATSSSTPTPPSQDPWYSAPVGYENVKPGTVLRLRHAPGNLTDTMGHTSTAYNVLFRTTNSQYKPTWAVTTVLVPELGLNSTAQLAFNQSALLSYYIPYDSSSLDSSPSYTLYGTQYAQQLDAALAMGLFVSVPDYEGPLAAFTAGVNSGHASIDSIRAVLSLGLGMDTTSARVALWGYSGGALAAEWASELMVQYAPELSETIVGAALGGLTPNVSSVYETVSGGSFAGLVPSSLLGLTAQYPEAREYLTSQLKASGPYNSTGFLAALDMTVDEAGVAFAGHDIGEYFQNGFASFQSPIIHNIINRDGVMGYHGVPQIPIFSYVVIQDEVSDVADTDGLIDRYCQVGANILHERNSVGSHLEEAYNSAPAALDWLTAVLSGSYAAKYNIVGCTIRNVTRNGTTSGVEKRCHQ</sequence>
<dbReference type="GO" id="GO:0004806">
    <property type="term" value="F:triacylglycerol lipase activity"/>
    <property type="evidence" value="ECO:0007669"/>
    <property type="project" value="InterPro"/>
</dbReference>
<name>A0A9N9YNU5_9HYPO</name>
<dbReference type="Gene3D" id="1.10.260.130">
    <property type="match status" value="1"/>
</dbReference>
<reference evidence="3" key="1">
    <citation type="submission" date="2021-10" db="EMBL/GenBank/DDBJ databases">
        <authorList>
            <person name="Piombo E."/>
        </authorList>
    </citation>
    <scope>NUCLEOTIDE SEQUENCE</scope>
</reference>
<dbReference type="PANTHER" id="PTHR34853:SF5">
    <property type="entry name" value="LIP-DOMAIN-CONTAINING PROTEIN-RELATED"/>
    <property type="match status" value="1"/>
</dbReference>
<evidence type="ECO:0000313" key="4">
    <source>
        <dbReference type="Proteomes" id="UP000696573"/>
    </source>
</evidence>
<dbReference type="PANTHER" id="PTHR34853">
    <property type="match status" value="1"/>
</dbReference>
<keyword evidence="4" id="KW-1185">Reference proteome</keyword>
<dbReference type="AlphaFoldDB" id="A0A9N9YNU5"/>
<gene>
    <name evidence="3" type="ORF">CRHIZ90672A_00002049</name>
</gene>
<accession>A0A9N9YNU5</accession>
<evidence type="ECO:0000256" key="2">
    <source>
        <dbReference type="SAM" id="SignalP"/>
    </source>
</evidence>
<comment type="caution">
    <text evidence="3">The sequence shown here is derived from an EMBL/GenBank/DDBJ whole genome shotgun (WGS) entry which is preliminary data.</text>
</comment>
<feature type="chain" id="PRO_5040159415" description="LIP-domain-containing protein" evidence="2">
    <location>
        <begin position="20"/>
        <end position="426"/>
    </location>
</feature>
<dbReference type="InterPro" id="IPR029058">
    <property type="entry name" value="AB_hydrolase_fold"/>
</dbReference>